<evidence type="ECO:0000313" key="15">
    <source>
        <dbReference type="EMBL" id="GAA2455937.1"/>
    </source>
</evidence>
<organism evidence="15 16">
    <name type="scientific">Streptomyces macrosporus</name>
    <dbReference type="NCBI Taxonomy" id="44032"/>
    <lineage>
        <taxon>Bacteria</taxon>
        <taxon>Bacillati</taxon>
        <taxon>Actinomycetota</taxon>
        <taxon>Actinomycetes</taxon>
        <taxon>Kitasatosporales</taxon>
        <taxon>Streptomycetaceae</taxon>
        <taxon>Streptomyces</taxon>
    </lineage>
</organism>
<dbReference type="Proteomes" id="UP001501638">
    <property type="component" value="Unassembled WGS sequence"/>
</dbReference>
<keyword evidence="11 13" id="KW-0472">Membrane</keyword>
<comment type="caution">
    <text evidence="15">The sequence shown here is derived from an EMBL/GenBank/DDBJ whole genome shotgun (WGS) entry which is preliminary data.</text>
</comment>
<comment type="subcellular location">
    <subcellularLocation>
        <location evidence="2">Cell membrane</location>
        <topology evidence="2">Multi-pass membrane protein</topology>
    </subcellularLocation>
</comment>
<accession>A0ABN3KCK3</accession>
<dbReference type="Pfam" id="PF01435">
    <property type="entry name" value="Peptidase_M48"/>
    <property type="match status" value="1"/>
</dbReference>
<feature type="transmembrane region" description="Helical" evidence="13">
    <location>
        <begin position="545"/>
        <end position="564"/>
    </location>
</feature>
<evidence type="ECO:0000259" key="14">
    <source>
        <dbReference type="Pfam" id="PF01435"/>
    </source>
</evidence>
<feature type="compositionally biased region" description="Low complexity" evidence="12">
    <location>
        <begin position="522"/>
        <end position="533"/>
    </location>
</feature>
<feature type="domain" description="Peptidase M48" evidence="14">
    <location>
        <begin position="92"/>
        <end position="328"/>
    </location>
</feature>
<feature type="transmembrane region" description="Helical" evidence="13">
    <location>
        <begin position="56"/>
        <end position="74"/>
    </location>
</feature>
<comment type="cofactor">
    <cofactor evidence="1">
        <name>Zn(2+)</name>
        <dbReference type="ChEBI" id="CHEBI:29105"/>
    </cofactor>
</comment>
<evidence type="ECO:0000256" key="12">
    <source>
        <dbReference type="SAM" id="MobiDB-lite"/>
    </source>
</evidence>
<evidence type="ECO:0000256" key="4">
    <source>
        <dbReference type="ARBA" id="ARBA00022670"/>
    </source>
</evidence>
<keyword evidence="16" id="KW-1185">Reference proteome</keyword>
<reference evidence="15 16" key="1">
    <citation type="journal article" date="2019" name="Int. J. Syst. Evol. Microbiol.">
        <title>The Global Catalogue of Microorganisms (GCM) 10K type strain sequencing project: providing services to taxonomists for standard genome sequencing and annotation.</title>
        <authorList>
            <consortium name="The Broad Institute Genomics Platform"/>
            <consortium name="The Broad Institute Genome Sequencing Center for Infectious Disease"/>
            <person name="Wu L."/>
            <person name="Ma J."/>
        </authorList>
    </citation>
    <scope>NUCLEOTIDE SEQUENCE [LARGE SCALE GENOMIC DNA]</scope>
    <source>
        <strain evidence="15 16">JCM 6305</strain>
    </source>
</reference>
<proteinExistence type="predicted"/>
<keyword evidence="10" id="KW-0482">Metalloprotease</keyword>
<keyword evidence="5 13" id="KW-0812">Transmembrane</keyword>
<keyword evidence="6" id="KW-0479">Metal-binding</keyword>
<evidence type="ECO:0000256" key="7">
    <source>
        <dbReference type="ARBA" id="ARBA00022801"/>
    </source>
</evidence>
<keyword evidence="7" id="KW-0378">Hydrolase</keyword>
<evidence type="ECO:0000256" key="13">
    <source>
        <dbReference type="SAM" id="Phobius"/>
    </source>
</evidence>
<evidence type="ECO:0000256" key="6">
    <source>
        <dbReference type="ARBA" id="ARBA00022723"/>
    </source>
</evidence>
<gene>
    <name evidence="15" type="ORF">GCM10010405_44960</name>
</gene>
<evidence type="ECO:0000256" key="8">
    <source>
        <dbReference type="ARBA" id="ARBA00022833"/>
    </source>
</evidence>
<feature type="region of interest" description="Disordered" evidence="12">
    <location>
        <begin position="522"/>
        <end position="544"/>
    </location>
</feature>
<dbReference type="RefSeq" id="WP_344326401.1">
    <property type="nucleotide sequence ID" value="NZ_BAAASZ010000031.1"/>
</dbReference>
<dbReference type="PANTHER" id="PTHR43221">
    <property type="entry name" value="PROTEASE HTPX"/>
    <property type="match status" value="1"/>
</dbReference>
<dbReference type="InterPro" id="IPR001915">
    <property type="entry name" value="Peptidase_M48"/>
</dbReference>
<evidence type="ECO:0000313" key="16">
    <source>
        <dbReference type="Proteomes" id="UP001501638"/>
    </source>
</evidence>
<keyword evidence="4" id="KW-0645">Protease</keyword>
<evidence type="ECO:0000256" key="3">
    <source>
        <dbReference type="ARBA" id="ARBA00022475"/>
    </source>
</evidence>
<keyword evidence="8" id="KW-0862">Zinc</keyword>
<dbReference type="PANTHER" id="PTHR43221:SF1">
    <property type="entry name" value="PROTEASE HTPX"/>
    <property type="match status" value="1"/>
</dbReference>
<evidence type="ECO:0000256" key="1">
    <source>
        <dbReference type="ARBA" id="ARBA00001947"/>
    </source>
</evidence>
<dbReference type="InterPro" id="IPR050083">
    <property type="entry name" value="HtpX_protease"/>
</dbReference>
<evidence type="ECO:0000256" key="5">
    <source>
        <dbReference type="ARBA" id="ARBA00022692"/>
    </source>
</evidence>
<sequence>MRAATGAALRTVLAFVLVAGFHVLSSALVLLYCAYTALVGWVVLVDGTRLTSPTPLYPVAFGAPAVAAVLRGMFAGVRTPAPGRDTVAVDRKRAPELWRTVAELARAVGAPEPTEIRLTLEANASVSEERRRGLPGRTRRLEIGVPLLAGLRADELRAVLCHELGHYARRHTRFAATAHRGSYALRRARADIAEAAVGNPMVAAYTRLQFRLLGAYAWLYDAVTFGVRRRQEFQADAAAAAVAGREATASALTAVHAVGAAWEDFRARFLDPMAEHGRTPDDPLRPFALMLTDPDYAEALEEWRRRPEPPRSRLDSHPPLGRRLAALDRCPRAATVPDPRPGWTLLGEDASLPAQVWHSLLRGLVPLAVADRRAGQPWEEWLDDAAEAQVVRAVEDLRGPLALLGGPPDPTLDALLDLLAAERGAELAGALYGTEWGADRWGDGPGTPVQALVTLVGQGLVVAGRAGWTVRWTGPAALIVYDAEAREAMELARAAVTDPDVASRLRAQLVLCGVNTAIPLDRTGPLSRSGGPRPTRPPGPARRRAGWPLVAMGVIVVVFGWSVLGGGDEPERFRPGIPVTGYTTAPPGPTGFPDLRLPTAVPSAPPVPVLPSATCGPGESAVGNVCVPLDDLFAPPDVEPPPQR</sequence>
<protein>
    <submittedName>
        <fullName evidence="15">M48 family metallopeptidase</fullName>
    </submittedName>
</protein>
<evidence type="ECO:0000256" key="9">
    <source>
        <dbReference type="ARBA" id="ARBA00022989"/>
    </source>
</evidence>
<evidence type="ECO:0000256" key="10">
    <source>
        <dbReference type="ARBA" id="ARBA00023049"/>
    </source>
</evidence>
<keyword evidence="3" id="KW-1003">Cell membrane</keyword>
<keyword evidence="9 13" id="KW-1133">Transmembrane helix</keyword>
<evidence type="ECO:0000256" key="2">
    <source>
        <dbReference type="ARBA" id="ARBA00004651"/>
    </source>
</evidence>
<feature type="transmembrane region" description="Helical" evidence="13">
    <location>
        <begin position="12"/>
        <end position="44"/>
    </location>
</feature>
<evidence type="ECO:0000256" key="11">
    <source>
        <dbReference type="ARBA" id="ARBA00023136"/>
    </source>
</evidence>
<dbReference type="CDD" id="cd07328">
    <property type="entry name" value="M48_Ste24p_like"/>
    <property type="match status" value="1"/>
</dbReference>
<dbReference type="EMBL" id="BAAASZ010000031">
    <property type="protein sequence ID" value="GAA2455937.1"/>
    <property type="molecule type" value="Genomic_DNA"/>
</dbReference>
<dbReference type="Gene3D" id="3.30.2010.10">
    <property type="entry name" value="Metalloproteases ('zincins'), catalytic domain"/>
    <property type="match status" value="1"/>
</dbReference>
<name>A0ABN3KCK3_9ACTN</name>